<dbReference type="PANTHER" id="PTHR38846:SF1">
    <property type="entry name" value="C3H1-TYPE DOMAIN-CONTAINING PROTEIN"/>
    <property type="match status" value="1"/>
</dbReference>
<accession>A0AAD6TH91</accession>
<name>A0AAD6TH91_9AGAR</name>
<dbReference type="Proteomes" id="UP001218188">
    <property type="component" value="Unassembled WGS sequence"/>
</dbReference>
<dbReference type="PANTHER" id="PTHR38846">
    <property type="entry name" value="C3H1-TYPE DOMAIN-CONTAINING PROTEIN"/>
    <property type="match status" value="1"/>
</dbReference>
<organism evidence="1 2">
    <name type="scientific">Mycena alexandri</name>
    <dbReference type="NCBI Taxonomy" id="1745969"/>
    <lineage>
        <taxon>Eukaryota</taxon>
        <taxon>Fungi</taxon>
        <taxon>Dikarya</taxon>
        <taxon>Basidiomycota</taxon>
        <taxon>Agaricomycotina</taxon>
        <taxon>Agaricomycetes</taxon>
        <taxon>Agaricomycetidae</taxon>
        <taxon>Agaricales</taxon>
        <taxon>Marasmiineae</taxon>
        <taxon>Mycenaceae</taxon>
        <taxon>Mycena</taxon>
    </lineage>
</organism>
<keyword evidence="2" id="KW-1185">Reference proteome</keyword>
<protein>
    <submittedName>
        <fullName evidence="1">Uncharacterized protein</fullName>
    </submittedName>
</protein>
<dbReference type="EMBL" id="JARJCM010000003">
    <property type="protein sequence ID" value="KAJ7046184.1"/>
    <property type="molecule type" value="Genomic_DNA"/>
</dbReference>
<gene>
    <name evidence="1" type="ORF">C8F04DRAFT_987904</name>
</gene>
<dbReference type="AlphaFoldDB" id="A0AAD6TH91"/>
<comment type="caution">
    <text evidence="1">The sequence shown here is derived from an EMBL/GenBank/DDBJ whole genome shotgun (WGS) entry which is preliminary data.</text>
</comment>
<evidence type="ECO:0000313" key="1">
    <source>
        <dbReference type="EMBL" id="KAJ7046184.1"/>
    </source>
</evidence>
<reference evidence="1" key="1">
    <citation type="submission" date="2023-03" db="EMBL/GenBank/DDBJ databases">
        <title>Massive genome expansion in bonnet fungi (Mycena s.s.) driven by repeated elements and novel gene families across ecological guilds.</title>
        <authorList>
            <consortium name="Lawrence Berkeley National Laboratory"/>
            <person name="Harder C.B."/>
            <person name="Miyauchi S."/>
            <person name="Viragh M."/>
            <person name="Kuo A."/>
            <person name="Thoen E."/>
            <person name="Andreopoulos B."/>
            <person name="Lu D."/>
            <person name="Skrede I."/>
            <person name="Drula E."/>
            <person name="Henrissat B."/>
            <person name="Morin E."/>
            <person name="Kohler A."/>
            <person name="Barry K."/>
            <person name="LaButti K."/>
            <person name="Morin E."/>
            <person name="Salamov A."/>
            <person name="Lipzen A."/>
            <person name="Mereny Z."/>
            <person name="Hegedus B."/>
            <person name="Baldrian P."/>
            <person name="Stursova M."/>
            <person name="Weitz H."/>
            <person name="Taylor A."/>
            <person name="Grigoriev I.V."/>
            <person name="Nagy L.G."/>
            <person name="Martin F."/>
            <person name="Kauserud H."/>
        </authorList>
    </citation>
    <scope>NUCLEOTIDE SEQUENCE</scope>
    <source>
        <strain evidence="1">CBHHK200</strain>
    </source>
</reference>
<evidence type="ECO:0000313" key="2">
    <source>
        <dbReference type="Proteomes" id="UP001218188"/>
    </source>
</evidence>
<proteinExistence type="predicted"/>
<sequence length="148" mass="16760">MSTYWDSYPNFVHNPTAPVQKEFKLLVAQCGWKVGGAQYKREWARCGREEFIRCFGSEEKGLGGWQGLCATVGIEEIPNSITQCKKVLRTVWVNIFDLVDAKSTGQPAKTHASADALRKYSMKKKRIFPKKAAKGNPFLKVLLIEMFL</sequence>